<feature type="compositionally biased region" description="Low complexity" evidence="6">
    <location>
        <begin position="309"/>
        <end position="323"/>
    </location>
</feature>
<evidence type="ECO:0000256" key="4">
    <source>
        <dbReference type="ARBA" id="ARBA00023242"/>
    </source>
</evidence>
<reference evidence="7" key="1">
    <citation type="submission" date="2019-04" db="EMBL/GenBank/DDBJ databases">
        <title>Sequencing of skin fungus with MAO and IRED activity.</title>
        <authorList>
            <person name="Marsaioli A.J."/>
            <person name="Bonatto J.M.C."/>
            <person name="Reis Junior O."/>
        </authorList>
    </citation>
    <scope>NUCLEOTIDE SEQUENCE</scope>
    <source>
        <strain evidence="7">28M1</strain>
    </source>
</reference>
<dbReference type="InterPro" id="IPR044159">
    <property type="entry name" value="IQM"/>
</dbReference>
<comment type="subcellular location">
    <subcellularLocation>
        <location evidence="2">Cytoplasm</location>
    </subcellularLocation>
    <subcellularLocation>
        <location evidence="1">Nucleus</location>
    </subcellularLocation>
</comment>
<dbReference type="AlphaFoldDB" id="A0A9P4WPY6"/>
<feature type="coiled-coil region" evidence="5">
    <location>
        <begin position="495"/>
        <end position="524"/>
    </location>
</feature>
<dbReference type="PANTHER" id="PTHR31250:SF27">
    <property type="entry name" value="IQ DOMAIN-CONTAINING PROTEIN IQM5"/>
    <property type="match status" value="1"/>
</dbReference>
<dbReference type="EMBL" id="SWKV01000036">
    <property type="protein sequence ID" value="KAF3038477.1"/>
    <property type="molecule type" value="Genomic_DNA"/>
</dbReference>
<evidence type="ECO:0000256" key="1">
    <source>
        <dbReference type="ARBA" id="ARBA00004123"/>
    </source>
</evidence>
<feature type="compositionally biased region" description="Basic and acidic residues" evidence="6">
    <location>
        <begin position="164"/>
        <end position="173"/>
    </location>
</feature>
<feature type="compositionally biased region" description="Basic and acidic residues" evidence="6">
    <location>
        <begin position="540"/>
        <end position="554"/>
    </location>
</feature>
<feature type="region of interest" description="Disordered" evidence="6">
    <location>
        <begin position="92"/>
        <end position="173"/>
    </location>
</feature>
<evidence type="ECO:0000256" key="6">
    <source>
        <dbReference type="SAM" id="MobiDB-lite"/>
    </source>
</evidence>
<dbReference type="GO" id="GO:0005737">
    <property type="term" value="C:cytoplasm"/>
    <property type="evidence" value="ECO:0007669"/>
    <property type="project" value="UniProtKB-SubCell"/>
</dbReference>
<dbReference type="Proteomes" id="UP000758155">
    <property type="component" value="Unassembled WGS sequence"/>
</dbReference>
<feature type="region of interest" description="Disordered" evidence="6">
    <location>
        <begin position="537"/>
        <end position="596"/>
    </location>
</feature>
<dbReference type="GO" id="GO:0005634">
    <property type="term" value="C:nucleus"/>
    <property type="evidence" value="ECO:0007669"/>
    <property type="project" value="UniProtKB-SubCell"/>
</dbReference>
<feature type="compositionally biased region" description="Basic and acidic residues" evidence="6">
    <location>
        <begin position="125"/>
        <end position="157"/>
    </location>
</feature>
<dbReference type="OrthoDB" id="7344096at2759"/>
<evidence type="ECO:0008006" key="9">
    <source>
        <dbReference type="Google" id="ProtNLM"/>
    </source>
</evidence>
<feature type="region of interest" description="Disordered" evidence="6">
    <location>
        <begin position="1"/>
        <end position="24"/>
    </location>
</feature>
<evidence type="ECO:0000313" key="7">
    <source>
        <dbReference type="EMBL" id="KAF3038477.1"/>
    </source>
</evidence>
<proteinExistence type="predicted"/>
<keyword evidence="3" id="KW-0963">Cytoplasm</keyword>
<comment type="caution">
    <text evidence="7">The sequence shown here is derived from an EMBL/GenBank/DDBJ whole genome shotgun (WGS) entry which is preliminary data.</text>
</comment>
<feature type="compositionally biased region" description="Basic and acidic residues" evidence="6">
    <location>
        <begin position="101"/>
        <end position="113"/>
    </location>
</feature>
<name>A0A9P4WPY6_9PLEO</name>
<gene>
    <name evidence="7" type="ORF">E8E12_004325</name>
</gene>
<keyword evidence="5" id="KW-0175">Coiled coil</keyword>
<evidence type="ECO:0000256" key="2">
    <source>
        <dbReference type="ARBA" id="ARBA00004496"/>
    </source>
</evidence>
<evidence type="ECO:0000313" key="8">
    <source>
        <dbReference type="Proteomes" id="UP000758155"/>
    </source>
</evidence>
<evidence type="ECO:0000256" key="3">
    <source>
        <dbReference type="ARBA" id="ARBA00022490"/>
    </source>
</evidence>
<dbReference type="PROSITE" id="PS50096">
    <property type="entry name" value="IQ"/>
    <property type="match status" value="1"/>
</dbReference>
<dbReference type="PANTHER" id="PTHR31250">
    <property type="entry name" value="IQ DOMAIN-CONTAINING PROTEIN IQM3"/>
    <property type="match status" value="1"/>
</dbReference>
<keyword evidence="8" id="KW-1185">Reference proteome</keyword>
<organism evidence="7 8">
    <name type="scientific">Didymella heteroderae</name>
    <dbReference type="NCBI Taxonomy" id="1769908"/>
    <lineage>
        <taxon>Eukaryota</taxon>
        <taxon>Fungi</taxon>
        <taxon>Dikarya</taxon>
        <taxon>Ascomycota</taxon>
        <taxon>Pezizomycotina</taxon>
        <taxon>Dothideomycetes</taxon>
        <taxon>Pleosporomycetidae</taxon>
        <taxon>Pleosporales</taxon>
        <taxon>Pleosporineae</taxon>
        <taxon>Didymellaceae</taxon>
        <taxon>Didymella</taxon>
    </lineage>
</organism>
<feature type="region of interest" description="Disordered" evidence="6">
    <location>
        <begin position="285"/>
        <end position="333"/>
    </location>
</feature>
<keyword evidence="4" id="KW-0539">Nucleus</keyword>
<feature type="compositionally biased region" description="Basic and acidic residues" evidence="6">
    <location>
        <begin position="324"/>
        <end position="333"/>
    </location>
</feature>
<accession>A0A9P4WPY6</accession>
<evidence type="ECO:0000256" key="5">
    <source>
        <dbReference type="SAM" id="Coils"/>
    </source>
</evidence>
<sequence length="596" mass="67658">MAEVEDASTATADRAVQSLSDQLNDQEQQKAAQLIQRNYRGYRERRQLQGIGLDASARWAECHRLYETVSPPTLCCRRILTVLAKWRNATRLKSRAASQPNRDELKTPEERAHANSQAARQNWKRVGEIARRAGADDAPDVSHSESDDSRSPEERTNQKKKKGEQKSERDKTAKMMDLQYFLEMVDQKHRYGSNLRAYHEEWKKAATNENFFYWLDKGEGRSFEHPTVSRERLEKEQVRYLSREERLNYMVKIDKEGRLCWAKNGERITTTTAYKDSVNGIVPVDDDTPAYGPNGQLLHDGQSKNFRHSTSSSISSSSSSSTDSGEHSDVEGEHYVNEDLDRAKGIKKIKHVSAATILNHLLRSSVKPNSWIFVADTSFRLYIGIKQSGAFQHSSFLHGARISAAGLVRIKDGQLRRLSPLSGHYRPPTKNFRAFVHSMQDNGVDMRRVSISRSYAVLVGLEVYVKTRRKVKKGVGAVKDAETKVVHPEVYEKKVEAQKDNSKSAQRERQLLADQAEKEEAERKERSWKHRIWKKISGGGREDAVVREREQAKEQKRKKVLSRSGQDVESGIPPDGKRESLSKSATEAKTTGGVPA</sequence>
<protein>
    <recommendedName>
        <fullName evidence="9">IQ calmodulin-binding motif protein</fullName>
    </recommendedName>
</protein>